<proteinExistence type="inferred from homology"/>
<dbReference type="GO" id="GO:0042274">
    <property type="term" value="P:ribosomal small subunit biogenesis"/>
    <property type="evidence" value="ECO:0007669"/>
    <property type="project" value="InterPro"/>
</dbReference>
<dbReference type="PANTHER" id="PTHR21531">
    <property type="entry name" value="LOW-TEMPERATURE VIABILITY PROTEIN LTV1-RELATED"/>
    <property type="match status" value="1"/>
</dbReference>
<dbReference type="EMBL" id="APWK03000070">
    <property type="protein sequence ID" value="PHH52346.1"/>
    <property type="molecule type" value="Genomic_DNA"/>
</dbReference>
<dbReference type="GO" id="GO:0030688">
    <property type="term" value="C:preribosome, small subunit precursor"/>
    <property type="evidence" value="ECO:0007669"/>
    <property type="project" value="TreeGrafter"/>
</dbReference>
<accession>A0A2C5X2J0</accession>
<feature type="compositionally biased region" description="Basic residues" evidence="2">
    <location>
        <begin position="410"/>
        <end position="419"/>
    </location>
</feature>
<dbReference type="Pfam" id="PF04180">
    <property type="entry name" value="LTV"/>
    <property type="match status" value="1"/>
</dbReference>
<feature type="compositionally biased region" description="Basic and acidic residues" evidence="2">
    <location>
        <begin position="283"/>
        <end position="294"/>
    </location>
</feature>
<dbReference type="Proteomes" id="UP000222788">
    <property type="component" value="Unassembled WGS sequence"/>
</dbReference>
<dbReference type="GO" id="GO:0005634">
    <property type="term" value="C:nucleus"/>
    <property type="evidence" value="ECO:0007669"/>
    <property type="project" value="TreeGrafter"/>
</dbReference>
<evidence type="ECO:0000256" key="2">
    <source>
        <dbReference type="SAM" id="MobiDB-lite"/>
    </source>
</evidence>
<dbReference type="GO" id="GO:0005829">
    <property type="term" value="C:cytosol"/>
    <property type="evidence" value="ECO:0007669"/>
    <property type="project" value="TreeGrafter"/>
</dbReference>
<evidence type="ECO:0000313" key="3">
    <source>
        <dbReference type="EMBL" id="PHH52346.1"/>
    </source>
</evidence>
<reference evidence="3 4" key="1">
    <citation type="journal article" date="2013" name="Fungal Biol.">
        <title>Analysis of microsatellite markers in the genome of the plant pathogen Ceratocystis fimbriata.</title>
        <authorList>
            <person name="Simpson M.C."/>
            <person name="Wilken P.M."/>
            <person name="Coetzee M.P."/>
            <person name="Wingfield M.J."/>
            <person name="Wingfield B.D."/>
        </authorList>
    </citation>
    <scope>NUCLEOTIDE SEQUENCE [LARGE SCALE GENOMIC DNA]</scope>
    <source>
        <strain evidence="3 4">CBS 114723</strain>
    </source>
</reference>
<organism evidence="3 4">
    <name type="scientific">Ceratocystis fimbriata CBS 114723</name>
    <dbReference type="NCBI Taxonomy" id="1035309"/>
    <lineage>
        <taxon>Eukaryota</taxon>
        <taxon>Fungi</taxon>
        <taxon>Dikarya</taxon>
        <taxon>Ascomycota</taxon>
        <taxon>Pezizomycotina</taxon>
        <taxon>Sordariomycetes</taxon>
        <taxon>Hypocreomycetidae</taxon>
        <taxon>Microascales</taxon>
        <taxon>Ceratocystidaceae</taxon>
        <taxon>Ceratocystis</taxon>
    </lineage>
</organism>
<keyword evidence="4" id="KW-1185">Reference proteome</keyword>
<dbReference type="InterPro" id="IPR007307">
    <property type="entry name" value="Ltv1"/>
</dbReference>
<protein>
    <submittedName>
        <fullName evidence="3">Protein LTV1</fullName>
    </submittedName>
</protein>
<dbReference type="STRING" id="1035309.A0A2C5X2J0"/>
<feature type="region of interest" description="Disordered" evidence="2">
    <location>
        <begin position="402"/>
        <end position="444"/>
    </location>
</feature>
<comment type="similarity">
    <text evidence="1">Belongs to the LTV1 family.</text>
</comment>
<name>A0A2C5X2J0_9PEZI</name>
<feature type="compositionally biased region" description="Polar residues" evidence="2">
    <location>
        <begin position="299"/>
        <end position="318"/>
    </location>
</feature>
<comment type="caution">
    <text evidence="3">The sequence shown here is derived from an EMBL/GenBank/DDBJ whole genome shotgun (WGS) entry which is preliminary data.</text>
</comment>
<dbReference type="OrthoDB" id="5852896at2759"/>
<evidence type="ECO:0000256" key="1">
    <source>
        <dbReference type="ARBA" id="ARBA00009078"/>
    </source>
</evidence>
<gene>
    <name evidence="3" type="primary">LTV1</name>
    <name evidence="3" type="ORF">CFIMG_004851RA</name>
</gene>
<sequence length="444" mass="49935">MAKGKWIDKKNATHFQLVYRPQNDPLIHDENAPGMVLNPIQTPEQSASTNPQQHVGKTLGDLSSLLGSAAHVRENEGEAANHGIYYDDSEYDYMQHMRELGTGAGEAVFIEANKPDANKGKKKMNLEDAIRQMSIGESQKPVDKLDESILPSQNLQPISYQNQQNVPDSIAGFQPDMDPRLREVLEALEDDAYVDSEDDDLFQDLTKGAEELDEYEFDETYDEDFGENDGYESDGTAKPTQEYRDGAGPAIKNDEEDDEVPELVSVDENGEVIPPAASSDWMEDFKQFKKDQKDKKKTVTFQPSEMQASTWTATTNGGNRKRRKGALSTPSMTSMSSSVLVRTEQLELLDRRFEVLQNKEFQNWDGIDDNVSMSEMSAMSSVSTVQGDVRQDFDDILDEFLGGHEVRPRGTNKKQQRKMRQQDGVARLDELRRGLGPAHLRGRN</sequence>
<dbReference type="AlphaFoldDB" id="A0A2C5X2J0"/>
<dbReference type="PANTHER" id="PTHR21531:SF0">
    <property type="entry name" value="PROTEIN LTV1 HOMOLOG"/>
    <property type="match status" value="1"/>
</dbReference>
<reference evidence="3 4" key="2">
    <citation type="journal article" date="2013" name="IMA Fungus">
        <title>IMA Genome-F 1: Ceratocystis fimbriata: Draft nuclear genome sequence for the plant pathogen, Ceratocystis fimbriata.</title>
        <authorList>
            <person name="Wilken P.M."/>
            <person name="Steenkamp E.T."/>
            <person name="Wingfield M.J."/>
            <person name="de Beer Z.W."/>
            <person name="Wingfield B.D."/>
        </authorList>
    </citation>
    <scope>NUCLEOTIDE SEQUENCE [LARGE SCALE GENOMIC DNA]</scope>
    <source>
        <strain evidence="3 4">CBS 114723</strain>
    </source>
</reference>
<feature type="region of interest" description="Disordered" evidence="2">
    <location>
        <begin position="216"/>
        <end position="340"/>
    </location>
</feature>
<dbReference type="GO" id="GO:0000056">
    <property type="term" value="P:ribosomal small subunit export from nucleus"/>
    <property type="evidence" value="ECO:0007669"/>
    <property type="project" value="TreeGrafter"/>
</dbReference>
<feature type="compositionally biased region" description="Acidic residues" evidence="2">
    <location>
        <begin position="216"/>
        <end position="232"/>
    </location>
</feature>
<evidence type="ECO:0000313" key="4">
    <source>
        <dbReference type="Proteomes" id="UP000222788"/>
    </source>
</evidence>
<feature type="compositionally biased region" description="Low complexity" evidence="2">
    <location>
        <begin position="328"/>
        <end position="338"/>
    </location>
</feature>